<evidence type="ECO:0000313" key="1">
    <source>
        <dbReference type="EMBL" id="CAK4009843.1"/>
    </source>
</evidence>
<name>A0AAI9EAS3_9PEZI</name>
<keyword evidence="2" id="KW-1185">Reference proteome</keyword>
<evidence type="ECO:0008006" key="3">
    <source>
        <dbReference type="Google" id="ProtNLM"/>
    </source>
</evidence>
<reference evidence="1" key="1">
    <citation type="submission" date="2023-11" db="EMBL/GenBank/DDBJ databases">
        <authorList>
            <person name="Alioto T."/>
            <person name="Alioto T."/>
            <person name="Gomez Garrido J."/>
        </authorList>
    </citation>
    <scope>NUCLEOTIDE SEQUENCE</scope>
</reference>
<dbReference type="Proteomes" id="UP001296104">
    <property type="component" value="Unassembled WGS sequence"/>
</dbReference>
<dbReference type="AlphaFoldDB" id="A0AAI9EAS3"/>
<proteinExistence type="predicted"/>
<sequence length="192" mass="22214">MATDETAAVSPILSIPLELMKEILESSLIKPSGSNITLSSAGFETHALLKTCKRLRFEALKTFYYKNKFVIAEEENAVEVLIKFFHHLKSLGLKEHLVSLDPSAVGRGLWFNVIQFFQRVHQGSFPGLSVTAVHRLRKIRSRHVKAMLRYFTLAQAKRREPWQRVRREIDCQWYIEAEAIKKEKNQETTTRT</sequence>
<gene>
    <name evidence="1" type="ORF">LECACI_7A004403</name>
</gene>
<protein>
    <recommendedName>
        <fullName evidence="3">F-box domain-containing protein</fullName>
    </recommendedName>
</protein>
<accession>A0AAI9EAS3</accession>
<comment type="caution">
    <text evidence="1">The sequence shown here is derived from an EMBL/GenBank/DDBJ whole genome shotgun (WGS) entry which is preliminary data.</text>
</comment>
<evidence type="ECO:0000313" key="2">
    <source>
        <dbReference type="Proteomes" id="UP001296104"/>
    </source>
</evidence>
<dbReference type="EMBL" id="CAVMBE010000024">
    <property type="protein sequence ID" value="CAK4009843.1"/>
    <property type="molecule type" value="Genomic_DNA"/>
</dbReference>
<organism evidence="1 2">
    <name type="scientific">Lecanosticta acicola</name>
    <dbReference type="NCBI Taxonomy" id="111012"/>
    <lineage>
        <taxon>Eukaryota</taxon>
        <taxon>Fungi</taxon>
        <taxon>Dikarya</taxon>
        <taxon>Ascomycota</taxon>
        <taxon>Pezizomycotina</taxon>
        <taxon>Dothideomycetes</taxon>
        <taxon>Dothideomycetidae</taxon>
        <taxon>Mycosphaerellales</taxon>
        <taxon>Mycosphaerellaceae</taxon>
        <taxon>Lecanosticta</taxon>
    </lineage>
</organism>